<keyword evidence="1" id="KW-0479">Metal-binding</keyword>
<evidence type="ECO:0000256" key="1">
    <source>
        <dbReference type="ARBA" id="ARBA00022723"/>
    </source>
</evidence>
<keyword evidence="2" id="KW-0378">Hydrolase</keyword>
<sequence length="254" mass="29211">MLKTKIALALAFAVVWALFPVSTEAKPATQLKDRRYYEERGDIVWEVPTTDKFIAFTFDDGPAPRQTPEILKILEEYQAKATFFVIGDRVERNPEIVREELRLGHEVANHSLHHPSFQGLNQDSMSKEISRTQEIITQATGHTPTLFRPPGGFYNERLINISKQNHLQLILWSWHQDTNDWRAPGVQRIVNKVLNNARNGDIILMHDFVYRSSQTAEALKIILPELKKQGYSFVTVSELLSHKVAPRNHIKVNH</sequence>
<evidence type="ECO:0000259" key="4">
    <source>
        <dbReference type="PROSITE" id="PS51677"/>
    </source>
</evidence>
<evidence type="ECO:0000256" key="2">
    <source>
        <dbReference type="ARBA" id="ARBA00022801"/>
    </source>
</evidence>
<dbReference type="PANTHER" id="PTHR10587:SF133">
    <property type="entry name" value="CHITIN DEACETYLASE 1-RELATED"/>
    <property type="match status" value="1"/>
</dbReference>
<evidence type="ECO:0000256" key="3">
    <source>
        <dbReference type="SAM" id="SignalP"/>
    </source>
</evidence>
<dbReference type="GO" id="GO:0046872">
    <property type="term" value="F:metal ion binding"/>
    <property type="evidence" value="ECO:0007669"/>
    <property type="project" value="UniProtKB-KW"/>
</dbReference>
<dbReference type="Gene3D" id="3.20.20.370">
    <property type="entry name" value="Glycoside hydrolase/deacetylase"/>
    <property type="match status" value="1"/>
</dbReference>
<dbReference type="AlphaFoldDB" id="A0A1G7HVX8"/>
<dbReference type="GO" id="GO:0016020">
    <property type="term" value="C:membrane"/>
    <property type="evidence" value="ECO:0007669"/>
    <property type="project" value="TreeGrafter"/>
</dbReference>
<name>A0A1G7HVX8_9BACL</name>
<dbReference type="SUPFAM" id="SSF88713">
    <property type="entry name" value="Glycoside hydrolase/deacetylase"/>
    <property type="match status" value="1"/>
</dbReference>
<keyword evidence="6" id="KW-1185">Reference proteome</keyword>
<dbReference type="GO" id="GO:0016810">
    <property type="term" value="F:hydrolase activity, acting on carbon-nitrogen (but not peptide) bonds"/>
    <property type="evidence" value="ECO:0007669"/>
    <property type="project" value="InterPro"/>
</dbReference>
<feature type="chain" id="PRO_5011585835" evidence="3">
    <location>
        <begin position="26"/>
        <end position="254"/>
    </location>
</feature>
<feature type="domain" description="NodB homology" evidence="4">
    <location>
        <begin position="52"/>
        <end position="234"/>
    </location>
</feature>
<proteinExistence type="predicted"/>
<dbReference type="STRING" id="670482.SAMN04488542_10545"/>
<dbReference type="InterPro" id="IPR011330">
    <property type="entry name" value="Glyco_hydro/deAcase_b/a-brl"/>
</dbReference>
<organism evidence="5 6">
    <name type="scientific">Fontibacillus panacisegetis</name>
    <dbReference type="NCBI Taxonomy" id="670482"/>
    <lineage>
        <taxon>Bacteria</taxon>
        <taxon>Bacillati</taxon>
        <taxon>Bacillota</taxon>
        <taxon>Bacilli</taxon>
        <taxon>Bacillales</taxon>
        <taxon>Paenibacillaceae</taxon>
        <taxon>Fontibacillus</taxon>
    </lineage>
</organism>
<gene>
    <name evidence="5" type="ORF">SAMN04488542_10545</name>
</gene>
<dbReference type="RefSeq" id="WP_091227682.1">
    <property type="nucleotide sequence ID" value="NZ_FNBG01000005.1"/>
</dbReference>
<dbReference type="Proteomes" id="UP000198972">
    <property type="component" value="Unassembled WGS sequence"/>
</dbReference>
<dbReference type="InterPro" id="IPR050248">
    <property type="entry name" value="Polysacc_deacetylase_ArnD"/>
</dbReference>
<keyword evidence="3" id="KW-0732">Signal</keyword>
<protein>
    <submittedName>
        <fullName evidence="5">Polysaccharide deacetylase family sporulation protein PdaB</fullName>
    </submittedName>
</protein>
<dbReference type="Pfam" id="PF01522">
    <property type="entry name" value="Polysacc_deac_1"/>
    <property type="match status" value="1"/>
</dbReference>
<dbReference type="GO" id="GO:0005975">
    <property type="term" value="P:carbohydrate metabolic process"/>
    <property type="evidence" value="ECO:0007669"/>
    <property type="project" value="InterPro"/>
</dbReference>
<evidence type="ECO:0000313" key="6">
    <source>
        <dbReference type="Proteomes" id="UP000198972"/>
    </source>
</evidence>
<evidence type="ECO:0000313" key="5">
    <source>
        <dbReference type="EMBL" id="SDF04239.1"/>
    </source>
</evidence>
<dbReference type="EMBL" id="FNBG01000005">
    <property type="protein sequence ID" value="SDF04239.1"/>
    <property type="molecule type" value="Genomic_DNA"/>
</dbReference>
<feature type="signal peptide" evidence="3">
    <location>
        <begin position="1"/>
        <end position="25"/>
    </location>
</feature>
<accession>A0A1G7HVX8</accession>
<dbReference type="OrthoDB" id="2649545at2"/>
<reference evidence="5 6" key="1">
    <citation type="submission" date="2016-10" db="EMBL/GenBank/DDBJ databases">
        <authorList>
            <person name="de Groot N.N."/>
        </authorList>
    </citation>
    <scope>NUCLEOTIDE SEQUENCE [LARGE SCALE GENOMIC DNA]</scope>
    <source>
        <strain evidence="5 6">DSM 28129</strain>
    </source>
</reference>
<dbReference type="PANTHER" id="PTHR10587">
    <property type="entry name" value="GLYCOSYL TRANSFERASE-RELATED"/>
    <property type="match status" value="1"/>
</dbReference>
<dbReference type="PROSITE" id="PS51677">
    <property type="entry name" value="NODB"/>
    <property type="match status" value="1"/>
</dbReference>
<dbReference type="InterPro" id="IPR002509">
    <property type="entry name" value="NODB_dom"/>
</dbReference>